<gene>
    <name evidence="5" type="ORF">DXX93_18715</name>
</gene>
<dbReference type="OrthoDB" id="9807853at2"/>
<comment type="caution">
    <text evidence="5">The sequence shown here is derived from an EMBL/GenBank/DDBJ whole genome shotgun (WGS) entry which is preliminary data.</text>
</comment>
<evidence type="ECO:0000313" key="6">
    <source>
        <dbReference type="Proteomes" id="UP000256478"/>
    </source>
</evidence>
<dbReference type="InterPro" id="IPR040198">
    <property type="entry name" value="Fido_containing"/>
</dbReference>
<evidence type="ECO:0000313" key="5">
    <source>
        <dbReference type="EMBL" id="REL29025.1"/>
    </source>
</evidence>
<dbReference type="InterPro" id="IPR003812">
    <property type="entry name" value="Fido"/>
</dbReference>
<proteinExistence type="predicted"/>
<dbReference type="SUPFAM" id="SSF140931">
    <property type="entry name" value="Fic-like"/>
    <property type="match status" value="1"/>
</dbReference>
<organism evidence="5 6">
    <name type="scientific">Thalassotalea euphylliae</name>
    <dbReference type="NCBI Taxonomy" id="1655234"/>
    <lineage>
        <taxon>Bacteria</taxon>
        <taxon>Pseudomonadati</taxon>
        <taxon>Pseudomonadota</taxon>
        <taxon>Gammaproteobacteria</taxon>
        <taxon>Alteromonadales</taxon>
        <taxon>Colwelliaceae</taxon>
        <taxon>Thalassotalea</taxon>
    </lineage>
</organism>
<dbReference type="AlphaFoldDB" id="A0A3E0TYG9"/>
<dbReference type="PROSITE" id="PS51459">
    <property type="entry name" value="FIDO"/>
    <property type="match status" value="1"/>
</dbReference>
<dbReference type="EMBL" id="QUOU01000001">
    <property type="protein sequence ID" value="REL29025.1"/>
    <property type="molecule type" value="Genomic_DNA"/>
</dbReference>
<dbReference type="Pfam" id="PF02661">
    <property type="entry name" value="Fic"/>
    <property type="match status" value="1"/>
</dbReference>
<name>A0A3E0TYG9_9GAMM</name>
<dbReference type="Proteomes" id="UP000256478">
    <property type="component" value="Unassembled WGS sequence"/>
</dbReference>
<feature type="binding site" evidence="2">
    <location>
        <position position="246"/>
    </location>
    <ligand>
        <name>ATP</name>
        <dbReference type="ChEBI" id="CHEBI:30616"/>
    </ligand>
</feature>
<evidence type="ECO:0000256" key="1">
    <source>
        <dbReference type="PIRSR" id="PIRSR640198-1"/>
    </source>
</evidence>
<sequence length="301" mass="34219">MLVEGKVSDVSDLITQILNKRNNMDLSEKISQVDTLKKWLDSFRPLSYEIVEELKKQYDVKFTYNSNAIEGNTLTQSETELVIEKGITVGGKQLSEHLEAIGHKEAIDYIESLSRKEQPITLREIKDIHNVIMRGISIEEAGRYRQLDVRAAGTGHTYPAHFLVSGLMDEFVDWMNSQEAKSLHPLKLATEVHYRFVSIHPFKDGNGRTARLLMNLSLLRSGYPIVIIDNQKRSEYINSLVFAQDNHDNTDELFGMILDGSEESLIDYLKISSTAAASQGKGELFYEEVQNYLDKLTVSEK</sequence>
<evidence type="ECO:0000256" key="3">
    <source>
        <dbReference type="PIRSR" id="PIRSR640198-3"/>
    </source>
</evidence>
<accession>A0A3E0TYG9</accession>
<evidence type="ECO:0000259" key="4">
    <source>
        <dbReference type="PROSITE" id="PS51459"/>
    </source>
</evidence>
<feature type="binding site" evidence="2">
    <location>
        <begin position="204"/>
        <end position="211"/>
    </location>
    <ligand>
        <name>ATP</name>
        <dbReference type="ChEBI" id="CHEBI:30616"/>
    </ligand>
</feature>
<dbReference type="GO" id="GO:0005524">
    <property type="term" value="F:ATP binding"/>
    <property type="evidence" value="ECO:0007669"/>
    <property type="project" value="UniProtKB-KW"/>
</dbReference>
<evidence type="ECO:0000256" key="2">
    <source>
        <dbReference type="PIRSR" id="PIRSR640198-2"/>
    </source>
</evidence>
<dbReference type="InterPro" id="IPR036597">
    <property type="entry name" value="Fido-like_dom_sf"/>
</dbReference>
<dbReference type="PANTHER" id="PTHR13504:SF38">
    <property type="entry name" value="FIDO DOMAIN-CONTAINING PROTEIN"/>
    <property type="match status" value="1"/>
</dbReference>
<feature type="site" description="Important for autoinhibition of adenylyltransferase activity" evidence="3">
    <location>
        <position position="70"/>
    </location>
</feature>
<dbReference type="Gene3D" id="1.10.3290.10">
    <property type="entry name" value="Fido-like domain"/>
    <property type="match status" value="1"/>
</dbReference>
<dbReference type="PANTHER" id="PTHR13504">
    <property type="entry name" value="FIDO DOMAIN-CONTAINING PROTEIN DDB_G0283145"/>
    <property type="match status" value="1"/>
</dbReference>
<reference evidence="5 6" key="1">
    <citation type="submission" date="2018-08" db="EMBL/GenBank/DDBJ databases">
        <title>Thalassotalea euphylliae genome.</title>
        <authorList>
            <person name="Summers S."/>
            <person name="Rice S.A."/>
            <person name="Freckelton M.L."/>
            <person name="Nedved B.T."/>
            <person name="Hadfield M.G."/>
        </authorList>
    </citation>
    <scope>NUCLEOTIDE SEQUENCE [LARGE SCALE GENOMIC DNA]</scope>
    <source>
        <strain evidence="5 6">H1</strain>
    </source>
</reference>
<keyword evidence="2" id="KW-0067">ATP-binding</keyword>
<feature type="active site" evidence="1">
    <location>
        <position position="200"/>
    </location>
</feature>
<keyword evidence="2" id="KW-0547">Nucleotide-binding</keyword>
<feature type="domain" description="Fido" evidence="4">
    <location>
        <begin position="120"/>
        <end position="259"/>
    </location>
</feature>
<protein>
    <submittedName>
        <fullName evidence="5">Fic family protein</fullName>
    </submittedName>
</protein>